<keyword evidence="2" id="KW-1185">Reference proteome</keyword>
<organism evidence="1 2">
    <name type="scientific">Siccirubricoccus deserti</name>
    <dbReference type="NCBI Taxonomy" id="2013562"/>
    <lineage>
        <taxon>Bacteria</taxon>
        <taxon>Pseudomonadati</taxon>
        <taxon>Pseudomonadota</taxon>
        <taxon>Alphaproteobacteria</taxon>
        <taxon>Acetobacterales</taxon>
        <taxon>Roseomonadaceae</taxon>
        <taxon>Siccirubricoccus</taxon>
    </lineage>
</organism>
<gene>
    <name evidence="1" type="ORF">H7965_09320</name>
</gene>
<comment type="caution">
    <text evidence="1">The sequence shown here is derived from an EMBL/GenBank/DDBJ whole genome shotgun (WGS) entry which is preliminary data.</text>
</comment>
<dbReference type="AlphaFoldDB" id="A0A9X0QX03"/>
<evidence type="ECO:0000313" key="1">
    <source>
        <dbReference type="EMBL" id="MBC4015526.1"/>
    </source>
</evidence>
<dbReference type="InterPro" id="IPR009531">
    <property type="entry name" value="DUF1150"/>
</dbReference>
<dbReference type="Pfam" id="PF06620">
    <property type="entry name" value="DUF1150"/>
    <property type="match status" value="1"/>
</dbReference>
<dbReference type="Proteomes" id="UP000600101">
    <property type="component" value="Unassembled WGS sequence"/>
</dbReference>
<name>A0A9X0QX03_9PROT</name>
<accession>A0A9X0QX03</accession>
<proteinExistence type="predicted"/>
<sequence>MNRNDTPNGSPAAPQASFSLRQLSDADWARFGAGEIAYLRPVTVNGVHAIAIHGADGAPIGAAPNAELAVAAILQHEMAPVLLH</sequence>
<protein>
    <submittedName>
        <fullName evidence="1">DUF1150 family protein</fullName>
    </submittedName>
</protein>
<evidence type="ECO:0000313" key="2">
    <source>
        <dbReference type="Proteomes" id="UP000600101"/>
    </source>
</evidence>
<dbReference type="RefSeq" id="WP_186770301.1">
    <property type="nucleotide sequence ID" value="NZ_JACOMF010000008.1"/>
</dbReference>
<reference evidence="1" key="1">
    <citation type="submission" date="2020-08" db="EMBL/GenBank/DDBJ databases">
        <authorList>
            <person name="Hu Y."/>
            <person name="Nguyen S.V."/>
            <person name="Li F."/>
            <person name="Fanning S."/>
        </authorList>
    </citation>
    <scope>NUCLEOTIDE SEQUENCE</scope>
    <source>
        <strain evidence="1">SYSU D8009</strain>
    </source>
</reference>
<dbReference type="EMBL" id="JACOMF010000008">
    <property type="protein sequence ID" value="MBC4015526.1"/>
    <property type="molecule type" value="Genomic_DNA"/>
</dbReference>